<keyword evidence="3" id="KW-1185">Reference proteome</keyword>
<proteinExistence type="predicted"/>
<dbReference type="GO" id="GO:0048203">
    <property type="term" value="P:vesicle targeting, trans-Golgi to endosome"/>
    <property type="evidence" value="ECO:0007669"/>
    <property type="project" value="InterPro"/>
</dbReference>
<dbReference type="EMBL" id="JAIZAY010000020">
    <property type="protein sequence ID" value="KAJ8023086.1"/>
    <property type="molecule type" value="Genomic_DNA"/>
</dbReference>
<reference evidence="2" key="1">
    <citation type="submission" date="2021-10" db="EMBL/GenBank/DDBJ databases">
        <title>Tropical sea cucumber genome reveals ecological adaptation and Cuvierian tubules defense mechanism.</title>
        <authorList>
            <person name="Chen T."/>
        </authorList>
    </citation>
    <scope>NUCLEOTIDE SEQUENCE</scope>
    <source>
        <strain evidence="2">Nanhai2018</strain>
        <tissue evidence="2">Muscle</tissue>
    </source>
</reference>
<accession>A0A9Q0YPW7</accession>
<dbReference type="Proteomes" id="UP001152320">
    <property type="component" value="Chromosome 20"/>
</dbReference>
<dbReference type="GO" id="GO:0005829">
    <property type="term" value="C:cytosol"/>
    <property type="evidence" value="ECO:0007669"/>
    <property type="project" value="GOC"/>
</dbReference>
<organism evidence="2 3">
    <name type="scientific">Holothuria leucospilota</name>
    <name type="common">Black long sea cucumber</name>
    <name type="synonym">Mertensiothuria leucospilota</name>
    <dbReference type="NCBI Taxonomy" id="206669"/>
    <lineage>
        <taxon>Eukaryota</taxon>
        <taxon>Metazoa</taxon>
        <taxon>Echinodermata</taxon>
        <taxon>Eleutherozoa</taxon>
        <taxon>Echinozoa</taxon>
        <taxon>Holothuroidea</taxon>
        <taxon>Aspidochirotacea</taxon>
        <taxon>Aspidochirotida</taxon>
        <taxon>Holothuriidae</taxon>
        <taxon>Holothuria</taxon>
    </lineage>
</organism>
<dbReference type="GO" id="GO:0034315">
    <property type="term" value="P:regulation of Arp2/3 complex-mediated actin nucleation"/>
    <property type="evidence" value="ECO:0007669"/>
    <property type="project" value="InterPro"/>
</dbReference>
<dbReference type="PANTHER" id="PTHR34529:SF1">
    <property type="entry name" value="AP-1 COMPLEX-ASSOCIATED REGULATORY PROTEIN"/>
    <property type="match status" value="1"/>
</dbReference>
<dbReference type="Pfam" id="PF15745">
    <property type="entry name" value="AP1AR"/>
    <property type="match status" value="1"/>
</dbReference>
<protein>
    <submittedName>
        <fullName evidence="2">AP-1 complex-associated regulatory protein</fullName>
    </submittedName>
</protein>
<evidence type="ECO:0000313" key="3">
    <source>
        <dbReference type="Proteomes" id="UP001152320"/>
    </source>
</evidence>
<dbReference type="OrthoDB" id="10069720at2759"/>
<sequence>MGNCFASLFGRSKRPRSYFTGRYKDYNVGVEFDNLIEDETDVDNNREVLSKTEKDHLINKRFSKLVEDQRKVDAEIDAQLLEEEEKTRLEEEAYIAAKKQAAKIAKQAKLLEEQKKKPISNGSVKSWVGDNGDWSMANEEDEDDFDSFLETVNARSENVRASVASLSATNSHTPHFHDALLVPVITTDMAWEEDPGIRGVMGTSVSAQVVTSSTNHGPFQDSTSNLFSSQKSDFEWEADFVSAEMQAVPTASVNAAGDAAIKPKANGQVNFVDTKPDKKESANKNSFSITDEDDDEILDISHERIEKLPETKPVTSDDSRGKGTIEANAFDIDIDKFLEELDAEL</sequence>
<dbReference type="GO" id="GO:0035650">
    <property type="term" value="F:AP-1 adaptor complex binding"/>
    <property type="evidence" value="ECO:0007669"/>
    <property type="project" value="InterPro"/>
</dbReference>
<evidence type="ECO:0000313" key="2">
    <source>
        <dbReference type="EMBL" id="KAJ8023086.1"/>
    </source>
</evidence>
<dbReference type="PANTHER" id="PTHR34529">
    <property type="entry name" value="AP-1 COMPLEX-ASSOCIATED REGULATORY PROTEIN"/>
    <property type="match status" value="1"/>
</dbReference>
<name>A0A9Q0YPW7_HOLLE</name>
<dbReference type="InterPro" id="IPR031483">
    <property type="entry name" value="AP1AR"/>
</dbReference>
<dbReference type="GO" id="GO:1900025">
    <property type="term" value="P:negative regulation of substrate adhesion-dependent cell spreading"/>
    <property type="evidence" value="ECO:0007669"/>
    <property type="project" value="InterPro"/>
</dbReference>
<dbReference type="AlphaFoldDB" id="A0A9Q0YPW7"/>
<feature type="compositionally biased region" description="Basic and acidic residues" evidence="1">
    <location>
        <begin position="299"/>
        <end position="323"/>
    </location>
</feature>
<gene>
    <name evidence="2" type="ORF">HOLleu_38166</name>
</gene>
<evidence type="ECO:0000256" key="1">
    <source>
        <dbReference type="SAM" id="MobiDB-lite"/>
    </source>
</evidence>
<feature type="region of interest" description="Disordered" evidence="1">
    <location>
        <begin position="271"/>
        <end position="325"/>
    </location>
</feature>
<comment type="caution">
    <text evidence="2">The sequence shown here is derived from an EMBL/GenBank/DDBJ whole genome shotgun (WGS) entry which is preliminary data.</text>
</comment>
<dbReference type="GO" id="GO:2000146">
    <property type="term" value="P:negative regulation of cell motility"/>
    <property type="evidence" value="ECO:0007669"/>
    <property type="project" value="InterPro"/>
</dbReference>